<proteinExistence type="predicted"/>
<feature type="transmembrane region" description="Helical" evidence="2">
    <location>
        <begin position="56"/>
        <end position="81"/>
    </location>
</feature>
<evidence type="ECO:0000313" key="3">
    <source>
        <dbReference type="EMBL" id="MCC3272491.1"/>
    </source>
</evidence>
<dbReference type="RefSeq" id="WP_227928570.1">
    <property type="nucleotide sequence ID" value="NZ_CP094984.1"/>
</dbReference>
<reference evidence="3" key="1">
    <citation type="submission" date="2021-10" db="EMBL/GenBank/DDBJ databases">
        <title>Novel species in genus Arthrobacter.</title>
        <authorList>
            <person name="Liu Y."/>
        </authorList>
    </citation>
    <scope>NUCLEOTIDE SEQUENCE</scope>
    <source>
        <strain evidence="5">zg-Y462</strain>
        <strain evidence="3">Zg-Y462</strain>
    </source>
</reference>
<name>A0A9X1M7L5_9MICC</name>
<dbReference type="AlphaFoldDB" id="A0A9X1M7L5"/>
<dbReference type="EMBL" id="JAJFZT010000004">
    <property type="protein sequence ID" value="MCC3272491.1"/>
    <property type="molecule type" value="Genomic_DNA"/>
</dbReference>
<feature type="compositionally biased region" description="Low complexity" evidence="1">
    <location>
        <begin position="266"/>
        <end position="307"/>
    </location>
</feature>
<organism evidence="3 6">
    <name type="scientific">Arthrobacter zhangbolii</name>
    <dbReference type="NCBI Taxonomy" id="2886936"/>
    <lineage>
        <taxon>Bacteria</taxon>
        <taxon>Bacillati</taxon>
        <taxon>Actinomycetota</taxon>
        <taxon>Actinomycetes</taxon>
        <taxon>Micrococcales</taxon>
        <taxon>Micrococcaceae</taxon>
        <taxon>Arthrobacter</taxon>
    </lineage>
</organism>
<feature type="transmembrane region" description="Helical" evidence="2">
    <location>
        <begin position="87"/>
        <end position="111"/>
    </location>
</feature>
<keyword evidence="5" id="KW-1185">Reference proteome</keyword>
<gene>
    <name evidence="3" type="ORF">LJ755_07070</name>
    <name evidence="4" type="ORF">MUK71_13845</name>
</gene>
<evidence type="ECO:0000313" key="4">
    <source>
        <dbReference type="EMBL" id="UON91653.1"/>
    </source>
</evidence>
<accession>A0A9X1M7L5</accession>
<keyword evidence="2" id="KW-0812">Transmembrane</keyword>
<dbReference type="EMBL" id="CP094984">
    <property type="protein sequence ID" value="UON91653.1"/>
    <property type="molecule type" value="Genomic_DNA"/>
</dbReference>
<evidence type="ECO:0000256" key="1">
    <source>
        <dbReference type="SAM" id="MobiDB-lite"/>
    </source>
</evidence>
<feature type="region of interest" description="Disordered" evidence="1">
    <location>
        <begin position="1"/>
        <end position="43"/>
    </location>
</feature>
<feature type="region of interest" description="Disordered" evidence="1">
    <location>
        <begin position="190"/>
        <end position="250"/>
    </location>
</feature>
<evidence type="ECO:0000256" key="2">
    <source>
        <dbReference type="SAM" id="Phobius"/>
    </source>
</evidence>
<keyword evidence="2" id="KW-0472">Membrane</keyword>
<feature type="region of interest" description="Disordered" evidence="1">
    <location>
        <begin position="266"/>
        <end position="347"/>
    </location>
</feature>
<feature type="compositionally biased region" description="Low complexity" evidence="1">
    <location>
        <begin position="7"/>
        <end position="21"/>
    </location>
</feature>
<dbReference type="Proteomes" id="UP000829758">
    <property type="component" value="Chromosome"/>
</dbReference>
<feature type="compositionally biased region" description="Low complexity" evidence="1">
    <location>
        <begin position="326"/>
        <end position="336"/>
    </location>
</feature>
<keyword evidence="2" id="KW-1133">Transmembrane helix</keyword>
<protein>
    <submittedName>
        <fullName evidence="3">Uncharacterized protein</fullName>
    </submittedName>
</protein>
<dbReference type="Proteomes" id="UP001155145">
    <property type="component" value="Unassembled WGS sequence"/>
</dbReference>
<evidence type="ECO:0000313" key="6">
    <source>
        <dbReference type="Proteomes" id="UP001155145"/>
    </source>
</evidence>
<sequence>MNNPPVENETSSTAGSSETGGHPSATAPGSAAQPHTGTAGRSTREALAGPFGLRDIVVGASALVMLVGSVLPFITVFNLGIVRNLNLWNGFSLFFVGIGILLPLLVAGLFAARRLAPGTKLRVGSLSLDQFASVSAVLALAFFFIQTVTDFAVGPMIALIGSLGMVVATTLAPHLPFFAAEFKERPEVPAVPAARETLPLRQRPARPKTESANASSPAPRRFENPLRRHSGAGTDGPVTERGTGASAGTAAAASAAGTAVVGTAGATKAQGSQPQPAQPGNVTAPAAEQPAAAPATQAQDVQAPAAPSGGSSEPLAATTVNPVVRSSEPAAPAAGESDAEPITATRDESESVVEAFWFAVGTPRQIVDERTGLPLFMFHPGDWELGLEDRGDEFLVQDKRTGRIGVLRDLSNIERVDTDQ</sequence>
<feature type="transmembrane region" description="Helical" evidence="2">
    <location>
        <begin position="123"/>
        <end position="145"/>
    </location>
</feature>
<evidence type="ECO:0000313" key="5">
    <source>
        <dbReference type="Proteomes" id="UP000829758"/>
    </source>
</evidence>
<feature type="transmembrane region" description="Helical" evidence="2">
    <location>
        <begin position="151"/>
        <end position="175"/>
    </location>
</feature>